<sequence length="266" mass="31033">MPARDKMDVHGTEDLDQQGKRRSFFLSGVGLCLTGFVIAHIISLKRHAKNYERFYRQACQGESGPAGSQQTYQHGHRSGENHGNASGQTRIYRFSYYTADGEQRTFYIHRNEGEGAGPWARVFQDDGFYSKEEVERLERMRRMTEAYHRGRSQYTRTYEKWQEEGEKSGGPQTQPRDDWSWTKADWEAWKNATRGRYETFPGSPNSKYYETLGLDGSNAVRYSQEDIKAAYRAKAMEYHPDRNQHRKEYAEAKFREVVAAYEALKQ</sequence>
<evidence type="ECO:0000256" key="1">
    <source>
        <dbReference type="SAM" id="MobiDB-lite"/>
    </source>
</evidence>
<dbReference type="SMART" id="SM00271">
    <property type="entry name" value="DnaJ"/>
    <property type="match status" value="1"/>
</dbReference>
<keyword evidence="2" id="KW-0812">Transmembrane</keyword>
<dbReference type="CDD" id="cd06257">
    <property type="entry name" value="DnaJ"/>
    <property type="match status" value="1"/>
</dbReference>
<dbReference type="InterPro" id="IPR036869">
    <property type="entry name" value="J_dom_sf"/>
</dbReference>
<feature type="region of interest" description="Disordered" evidence="1">
    <location>
        <begin position="60"/>
        <end position="86"/>
    </location>
</feature>
<dbReference type="EMBL" id="CM035407">
    <property type="protein sequence ID" value="KAH7444932.1"/>
    <property type="molecule type" value="Genomic_DNA"/>
</dbReference>
<comment type="caution">
    <text evidence="4">The sequence shown here is derived from an EMBL/GenBank/DDBJ whole genome shotgun (WGS) entry which is preliminary data.</text>
</comment>
<evidence type="ECO:0000259" key="3">
    <source>
        <dbReference type="PROSITE" id="PS50076"/>
    </source>
</evidence>
<reference evidence="4" key="1">
    <citation type="submission" date="2021-08" db="EMBL/GenBank/DDBJ databases">
        <title>WGS assembly of Ceratopteris richardii.</title>
        <authorList>
            <person name="Marchant D.B."/>
            <person name="Chen G."/>
            <person name="Jenkins J."/>
            <person name="Shu S."/>
            <person name="Leebens-Mack J."/>
            <person name="Grimwood J."/>
            <person name="Schmutz J."/>
            <person name="Soltis P."/>
            <person name="Soltis D."/>
            <person name="Chen Z.-H."/>
        </authorList>
    </citation>
    <scope>NUCLEOTIDE SEQUENCE</scope>
    <source>
        <strain evidence="4">Whitten #5841</strain>
        <tissue evidence="4">Leaf</tissue>
    </source>
</reference>
<dbReference type="Gene3D" id="1.10.287.110">
    <property type="entry name" value="DnaJ domain"/>
    <property type="match status" value="1"/>
</dbReference>
<dbReference type="InterPro" id="IPR001623">
    <property type="entry name" value="DnaJ_domain"/>
</dbReference>
<dbReference type="SUPFAM" id="SSF46565">
    <property type="entry name" value="Chaperone J-domain"/>
    <property type="match status" value="1"/>
</dbReference>
<dbReference type="AlphaFoldDB" id="A0A8T2VC53"/>
<dbReference type="OrthoDB" id="10250354at2759"/>
<keyword evidence="2" id="KW-0472">Membrane</keyword>
<dbReference type="Proteomes" id="UP000825935">
    <property type="component" value="Chromosome 2"/>
</dbReference>
<keyword evidence="5" id="KW-1185">Reference proteome</keyword>
<feature type="domain" description="J" evidence="3">
    <location>
        <begin position="207"/>
        <end position="266"/>
    </location>
</feature>
<keyword evidence="2" id="KW-1133">Transmembrane helix</keyword>
<feature type="transmembrane region" description="Helical" evidence="2">
    <location>
        <begin position="24"/>
        <end position="44"/>
    </location>
</feature>
<evidence type="ECO:0000313" key="4">
    <source>
        <dbReference type="EMBL" id="KAH7444932.1"/>
    </source>
</evidence>
<organism evidence="4 5">
    <name type="scientific">Ceratopteris richardii</name>
    <name type="common">Triangle waterfern</name>
    <dbReference type="NCBI Taxonomy" id="49495"/>
    <lineage>
        <taxon>Eukaryota</taxon>
        <taxon>Viridiplantae</taxon>
        <taxon>Streptophyta</taxon>
        <taxon>Embryophyta</taxon>
        <taxon>Tracheophyta</taxon>
        <taxon>Polypodiopsida</taxon>
        <taxon>Polypodiidae</taxon>
        <taxon>Polypodiales</taxon>
        <taxon>Pteridineae</taxon>
        <taxon>Pteridaceae</taxon>
        <taxon>Parkerioideae</taxon>
        <taxon>Ceratopteris</taxon>
    </lineage>
</organism>
<dbReference type="PANTHER" id="PTHR45000:SF5">
    <property type="entry name" value="CHAPERONE DNAJ-DOMAIN SUPERFAMILY PROTEIN"/>
    <property type="match status" value="1"/>
</dbReference>
<dbReference type="PANTHER" id="PTHR45000">
    <property type="entry name" value="CHAPERONE DNAJ-DOMAIN SUPERFAMILY PROTEIN"/>
    <property type="match status" value="1"/>
</dbReference>
<evidence type="ECO:0000256" key="2">
    <source>
        <dbReference type="SAM" id="Phobius"/>
    </source>
</evidence>
<proteinExistence type="predicted"/>
<name>A0A8T2VC53_CERRI</name>
<evidence type="ECO:0000313" key="5">
    <source>
        <dbReference type="Proteomes" id="UP000825935"/>
    </source>
</evidence>
<dbReference type="Pfam" id="PF00226">
    <property type="entry name" value="DnaJ"/>
    <property type="match status" value="1"/>
</dbReference>
<feature type="region of interest" description="Disordered" evidence="1">
    <location>
        <begin position="159"/>
        <end position="178"/>
    </location>
</feature>
<dbReference type="PRINTS" id="PR00625">
    <property type="entry name" value="JDOMAIN"/>
</dbReference>
<protein>
    <recommendedName>
        <fullName evidence="3">J domain-containing protein</fullName>
    </recommendedName>
</protein>
<gene>
    <name evidence="4" type="ORF">KP509_02G098600</name>
</gene>
<accession>A0A8T2VC53</accession>
<dbReference type="PROSITE" id="PS50076">
    <property type="entry name" value="DNAJ_2"/>
    <property type="match status" value="1"/>
</dbReference>